<comment type="caution">
    <text evidence="2">The sequence shown here is derived from an EMBL/GenBank/DDBJ whole genome shotgun (WGS) entry which is preliminary data.</text>
</comment>
<evidence type="ECO:0000313" key="3">
    <source>
        <dbReference type="EMBL" id="RQM10726.1"/>
    </source>
</evidence>
<dbReference type="EMBL" id="QLLG01000017">
    <property type="protein sequence ID" value="RMX69658.1"/>
    <property type="molecule type" value="Genomic_DNA"/>
</dbReference>
<sequence>METSMGDVLELTVLPPLSPTIERAFTEAFADMSELEENNKDTAMIKLEPLWPASTKDLTLSPPLVSMTSLSHNHQIHMSEIRNMSPSGGKKQTLPKDLTEGKRARRSAIEKKSRQRRQNVLKTMRDEVSELEKLYDAMTKRIETREESQLSDARQTDSFSFCLAVDELQRKYSKLTLIAHALEEEQETLQKLLHQYTEFQKTLTSLSDQDEEQRNQTWNTGVPPSLSFQARFTKLTATECYALVRESYEEIKRFNNAEHFVSTGANFMGWTDKRKYDPISGTLHYGFTKQFPLEDSENLLMKTWDIVTDAPKLKDISFDRSINFRYEVLQRMNDDLIIIRRDHRIPNIETTFATVQLIFRLQTATGYTLCMRTIPSSEIQQMLEPHECFYDVFLWTQFNRMYDEFGNPSGCELMSAGSIADQGQLKSTYWLFELVCSMLRWESRCVGSLFLKQT</sequence>
<dbReference type="Proteomes" id="UP000282087">
    <property type="component" value="Unassembled WGS sequence"/>
</dbReference>
<evidence type="ECO:0008006" key="6">
    <source>
        <dbReference type="Google" id="ProtNLM"/>
    </source>
</evidence>
<organism evidence="2 4">
    <name type="scientific">Peronospora effusa</name>
    <dbReference type="NCBI Taxonomy" id="542832"/>
    <lineage>
        <taxon>Eukaryota</taxon>
        <taxon>Sar</taxon>
        <taxon>Stramenopiles</taxon>
        <taxon>Oomycota</taxon>
        <taxon>Peronosporomycetes</taxon>
        <taxon>Peronosporales</taxon>
        <taxon>Peronosporaceae</taxon>
        <taxon>Peronospora</taxon>
    </lineage>
</organism>
<evidence type="ECO:0000256" key="1">
    <source>
        <dbReference type="SAM" id="MobiDB-lite"/>
    </source>
</evidence>
<dbReference type="OrthoDB" id="162059at2759"/>
<dbReference type="EMBL" id="QKXF01000554">
    <property type="protein sequence ID" value="RQM10726.1"/>
    <property type="molecule type" value="Genomic_DNA"/>
</dbReference>
<keyword evidence="4" id="KW-1185">Reference proteome</keyword>
<dbReference type="VEuPathDB" id="FungiDB:DD237_002276"/>
<proteinExistence type="predicted"/>
<evidence type="ECO:0000313" key="5">
    <source>
        <dbReference type="Proteomes" id="UP000286097"/>
    </source>
</evidence>
<evidence type="ECO:0000313" key="2">
    <source>
        <dbReference type="EMBL" id="RMX69658.1"/>
    </source>
</evidence>
<reference evidence="4 5" key="1">
    <citation type="submission" date="2018-06" db="EMBL/GenBank/DDBJ databases">
        <title>Comparative genomics of downy mildews reveals potential adaptations to biotrophy.</title>
        <authorList>
            <person name="Fletcher K."/>
            <person name="Klosterman S.J."/>
            <person name="Derevnina L."/>
            <person name="Martin F."/>
            <person name="Koike S."/>
            <person name="Reyes Chin-Wo S."/>
            <person name="Mou B."/>
            <person name="Michelmore R."/>
        </authorList>
    </citation>
    <scope>NUCLEOTIDE SEQUENCE [LARGE SCALE GENOMIC DNA]</scope>
    <source>
        <strain evidence="3 5">R13</strain>
        <strain evidence="2 4">R14</strain>
    </source>
</reference>
<feature type="region of interest" description="Disordered" evidence="1">
    <location>
        <begin position="80"/>
        <end position="118"/>
    </location>
</feature>
<protein>
    <recommendedName>
        <fullName evidence="6">BZIP domain-containing protein</fullName>
    </recommendedName>
</protein>
<gene>
    <name evidence="3" type="ORF">DD237_002276</name>
    <name evidence="2" type="ORF">DD238_002488</name>
</gene>
<dbReference type="AlphaFoldDB" id="A0A3M6VS12"/>
<name>A0A3M6VS12_9STRA</name>
<feature type="compositionally biased region" description="Basic and acidic residues" evidence="1">
    <location>
        <begin position="97"/>
        <end position="112"/>
    </location>
</feature>
<dbReference type="Proteomes" id="UP000286097">
    <property type="component" value="Unassembled WGS sequence"/>
</dbReference>
<accession>A0A3M6VS12</accession>
<evidence type="ECO:0000313" key="4">
    <source>
        <dbReference type="Proteomes" id="UP000282087"/>
    </source>
</evidence>